<accession>A0A0B2V0F7</accession>
<dbReference type="InterPro" id="IPR024079">
    <property type="entry name" value="MetalloPept_cat_dom_sf"/>
</dbReference>
<dbReference type="GO" id="GO:0007229">
    <property type="term" value="P:integrin-mediated signaling pathway"/>
    <property type="evidence" value="ECO:0007669"/>
    <property type="project" value="UniProtKB-KW"/>
</dbReference>
<dbReference type="Proteomes" id="UP000031036">
    <property type="component" value="Unassembled WGS sequence"/>
</dbReference>
<evidence type="ECO:0000313" key="4">
    <source>
        <dbReference type="Proteomes" id="UP000031036"/>
    </source>
</evidence>
<reference evidence="3 4" key="1">
    <citation type="submission" date="2014-11" db="EMBL/GenBank/DDBJ databases">
        <title>Genetic blueprint of the zoonotic pathogen Toxocara canis.</title>
        <authorList>
            <person name="Zhu X.-Q."/>
            <person name="Korhonen P.K."/>
            <person name="Cai H."/>
            <person name="Young N.D."/>
            <person name="Nejsum P."/>
            <person name="von Samson-Himmelstjerna G."/>
            <person name="Boag P.R."/>
            <person name="Tan P."/>
            <person name="Li Q."/>
            <person name="Min J."/>
            <person name="Yang Y."/>
            <person name="Wang X."/>
            <person name="Fang X."/>
            <person name="Hall R.S."/>
            <person name="Hofmann A."/>
            <person name="Sternberg P.W."/>
            <person name="Jex A.R."/>
            <person name="Gasser R.B."/>
        </authorList>
    </citation>
    <scope>NUCLEOTIDE SEQUENCE [LARGE SCALE GENOMIC DNA]</scope>
    <source>
        <strain evidence="3">PN_DK_2014</strain>
    </source>
</reference>
<comment type="caution">
    <text evidence="3">The sequence shown here is derived from an EMBL/GenBank/DDBJ whole genome shotgun (WGS) entry which is preliminary data.</text>
</comment>
<keyword evidence="3" id="KW-0401">Integrin</keyword>
<name>A0A0B2V0F7_TOXCA</name>
<evidence type="ECO:0000256" key="1">
    <source>
        <dbReference type="SAM" id="MobiDB-lite"/>
    </source>
</evidence>
<feature type="transmembrane region" description="Helical" evidence="2">
    <location>
        <begin position="94"/>
        <end position="115"/>
    </location>
</feature>
<gene>
    <name evidence="3" type="primary">adam10</name>
    <name evidence="3" type="ORF">Tcan_14328</name>
</gene>
<dbReference type="Gene3D" id="3.40.390.10">
    <property type="entry name" value="Collagenase (Catalytic Domain)"/>
    <property type="match status" value="1"/>
</dbReference>
<dbReference type="Pfam" id="PF13574">
    <property type="entry name" value="Reprolysin_2"/>
    <property type="match status" value="1"/>
</dbReference>
<sequence>MRQFISQTGIFQAIRKRCKFEFIISEAKRADVCEGFAEGKSLNSGVVTLLDCGSSLPPCLRYIIMAHEIGHNFGSNRLKGKNKRSHSAFRDEQLLATIIGVTVLVSMFLVFLLLMRCYYITITSLHEEYRKSVQFDLNAHKETYRALKRKTPTEGASGEPTGRRTVRPVESEA</sequence>
<dbReference type="SUPFAM" id="SSF55486">
    <property type="entry name" value="Metalloproteases ('zincins'), catalytic domain"/>
    <property type="match status" value="1"/>
</dbReference>
<keyword evidence="2" id="KW-0472">Membrane</keyword>
<evidence type="ECO:0000313" key="3">
    <source>
        <dbReference type="EMBL" id="KHN74954.1"/>
    </source>
</evidence>
<dbReference type="STRING" id="6265.A0A0B2V0F7"/>
<keyword evidence="4" id="KW-1185">Reference proteome</keyword>
<dbReference type="EMBL" id="JPKZ01002806">
    <property type="protein sequence ID" value="KHN74954.1"/>
    <property type="molecule type" value="Genomic_DNA"/>
</dbReference>
<dbReference type="GO" id="GO:0008237">
    <property type="term" value="F:metallopeptidase activity"/>
    <property type="evidence" value="ECO:0007669"/>
    <property type="project" value="InterPro"/>
</dbReference>
<feature type="region of interest" description="Disordered" evidence="1">
    <location>
        <begin position="146"/>
        <end position="173"/>
    </location>
</feature>
<dbReference type="OrthoDB" id="2149267at2759"/>
<organism evidence="3 4">
    <name type="scientific">Toxocara canis</name>
    <name type="common">Canine roundworm</name>
    <dbReference type="NCBI Taxonomy" id="6265"/>
    <lineage>
        <taxon>Eukaryota</taxon>
        <taxon>Metazoa</taxon>
        <taxon>Ecdysozoa</taxon>
        <taxon>Nematoda</taxon>
        <taxon>Chromadorea</taxon>
        <taxon>Rhabditida</taxon>
        <taxon>Spirurina</taxon>
        <taxon>Ascaridomorpha</taxon>
        <taxon>Ascaridoidea</taxon>
        <taxon>Toxocaridae</taxon>
        <taxon>Toxocara</taxon>
    </lineage>
</organism>
<evidence type="ECO:0000256" key="2">
    <source>
        <dbReference type="SAM" id="Phobius"/>
    </source>
</evidence>
<protein>
    <submittedName>
        <fullName evidence="3">Disintegrin and metalloproteinase domain-containing protein 10</fullName>
    </submittedName>
</protein>
<keyword evidence="2" id="KW-0812">Transmembrane</keyword>
<proteinExistence type="predicted"/>
<keyword evidence="2" id="KW-1133">Transmembrane helix</keyword>
<dbReference type="AlphaFoldDB" id="A0A0B2V0F7"/>